<feature type="domain" description="SHSP" evidence="1">
    <location>
        <begin position="30"/>
        <end position="142"/>
    </location>
</feature>
<accession>A0A1J5RY42</accession>
<dbReference type="CDD" id="cd06464">
    <property type="entry name" value="ACD_sHsps-like"/>
    <property type="match status" value="1"/>
</dbReference>
<comment type="caution">
    <text evidence="2">The sequence shown here is derived from an EMBL/GenBank/DDBJ whole genome shotgun (WGS) entry which is preliminary data.</text>
</comment>
<dbReference type="AlphaFoldDB" id="A0A1J5RY42"/>
<gene>
    <name evidence="2" type="ORF">GALL_172850</name>
</gene>
<sequence>MTIIKNTPAVYHYLFNEFFNNFPSTWGRDTEATWAVVPVNIYESENGFQVELNAPGRNKEDFKINIEKGLLTVSFEKKEEATGKELKTIRREFSYTNFKRSFSVDENINTEAIEAKYENGVLKLFLPKKEEVKISPKEITVK</sequence>
<dbReference type="PROSITE" id="PS01031">
    <property type="entry name" value="SHSP"/>
    <property type="match status" value="1"/>
</dbReference>
<evidence type="ECO:0000313" key="2">
    <source>
        <dbReference type="EMBL" id="OIR00595.1"/>
    </source>
</evidence>
<proteinExistence type="predicted"/>
<protein>
    <submittedName>
        <fullName evidence="2">Acid shock protein</fullName>
    </submittedName>
</protein>
<organism evidence="2">
    <name type="scientific">mine drainage metagenome</name>
    <dbReference type="NCBI Taxonomy" id="410659"/>
    <lineage>
        <taxon>unclassified sequences</taxon>
        <taxon>metagenomes</taxon>
        <taxon>ecological metagenomes</taxon>
    </lineage>
</organism>
<evidence type="ECO:0000259" key="1">
    <source>
        <dbReference type="PROSITE" id="PS01031"/>
    </source>
</evidence>
<dbReference type="Pfam" id="PF00011">
    <property type="entry name" value="HSP20"/>
    <property type="match status" value="1"/>
</dbReference>
<name>A0A1J5RY42_9ZZZZ</name>
<dbReference type="EMBL" id="MLJW01000093">
    <property type="protein sequence ID" value="OIR00595.1"/>
    <property type="molecule type" value="Genomic_DNA"/>
</dbReference>
<dbReference type="InterPro" id="IPR002068">
    <property type="entry name" value="A-crystallin/Hsp20_dom"/>
</dbReference>
<dbReference type="InterPro" id="IPR008978">
    <property type="entry name" value="HSP20-like_chaperone"/>
</dbReference>
<dbReference type="SUPFAM" id="SSF49764">
    <property type="entry name" value="HSP20-like chaperones"/>
    <property type="match status" value="1"/>
</dbReference>
<dbReference type="PANTHER" id="PTHR11527">
    <property type="entry name" value="HEAT-SHOCK PROTEIN 20 FAMILY MEMBER"/>
    <property type="match status" value="1"/>
</dbReference>
<reference evidence="2" key="1">
    <citation type="submission" date="2016-10" db="EMBL/GenBank/DDBJ databases">
        <title>Sequence of Gallionella enrichment culture.</title>
        <authorList>
            <person name="Poehlein A."/>
            <person name="Muehling M."/>
            <person name="Daniel R."/>
        </authorList>
    </citation>
    <scope>NUCLEOTIDE SEQUENCE</scope>
</reference>
<dbReference type="InterPro" id="IPR031107">
    <property type="entry name" value="Small_HSP"/>
</dbReference>
<dbReference type="Gene3D" id="2.60.40.790">
    <property type="match status" value="1"/>
</dbReference>